<dbReference type="PANTHER" id="PTHR34677:SF3">
    <property type="entry name" value="BACTERIAL IG-LIKE DOMAIN-CONTAINING PROTEIN"/>
    <property type="match status" value="1"/>
</dbReference>
<dbReference type="EMBL" id="LR593887">
    <property type="protein sequence ID" value="VTS07762.1"/>
    <property type="molecule type" value="Genomic_DNA"/>
</dbReference>
<reference evidence="3" key="1">
    <citation type="submission" date="2019-04" db="EMBL/GenBank/DDBJ databases">
        <authorList>
            <consortium name="Science for Life Laboratories"/>
        </authorList>
    </citation>
    <scope>NUCLEOTIDE SEQUENCE</scope>
    <source>
        <strain evidence="3">MBLW1</strain>
    </source>
</reference>
<protein>
    <recommendedName>
        <fullName evidence="2">Bacterial Ig-like domain-containing protein</fullName>
    </recommendedName>
</protein>
<dbReference type="SUPFAM" id="SSF69318">
    <property type="entry name" value="Integrin alpha N-terminal domain"/>
    <property type="match status" value="1"/>
</dbReference>
<evidence type="ECO:0000259" key="2">
    <source>
        <dbReference type="Pfam" id="PF19078"/>
    </source>
</evidence>
<feature type="domain" description="Bacterial Ig-like" evidence="2">
    <location>
        <begin position="1073"/>
        <end position="1172"/>
    </location>
</feature>
<dbReference type="InterPro" id="IPR013517">
    <property type="entry name" value="FG-GAP"/>
</dbReference>
<dbReference type="Gene3D" id="2.130.10.130">
    <property type="entry name" value="Integrin alpha, N-terminal"/>
    <property type="match status" value="2"/>
</dbReference>
<dbReference type="SMART" id="SM00710">
    <property type="entry name" value="PbH1"/>
    <property type="match status" value="11"/>
</dbReference>
<evidence type="ECO:0000256" key="1">
    <source>
        <dbReference type="ARBA" id="ARBA00022729"/>
    </source>
</evidence>
<organism evidence="3">
    <name type="scientific">Tuwongella immobilis</name>
    <dbReference type="NCBI Taxonomy" id="692036"/>
    <lineage>
        <taxon>Bacteria</taxon>
        <taxon>Pseudomonadati</taxon>
        <taxon>Planctomycetota</taxon>
        <taxon>Planctomycetia</taxon>
        <taxon>Gemmatales</taxon>
        <taxon>Gemmataceae</taxon>
        <taxon>Tuwongella</taxon>
    </lineage>
</organism>
<dbReference type="InterPro" id="IPR028994">
    <property type="entry name" value="Integrin_alpha_N"/>
</dbReference>
<dbReference type="Proteomes" id="UP000464378">
    <property type="component" value="Chromosome"/>
</dbReference>
<dbReference type="Gene3D" id="2.160.20.10">
    <property type="entry name" value="Single-stranded right-handed beta-helix, Pectin lyase-like"/>
    <property type="match status" value="1"/>
</dbReference>
<dbReference type="Pfam" id="PF13517">
    <property type="entry name" value="FG-GAP_3"/>
    <property type="match status" value="1"/>
</dbReference>
<dbReference type="InParanoid" id="A0A6C2YVK7"/>
<dbReference type="PANTHER" id="PTHR34677">
    <property type="match status" value="1"/>
</dbReference>
<feature type="domain" description="Bacterial Ig-like" evidence="2">
    <location>
        <begin position="979"/>
        <end position="1056"/>
    </location>
</feature>
<gene>
    <name evidence="3" type="ORF">GMBLW1_39900</name>
</gene>
<dbReference type="FunCoup" id="A0A6C2YVK7">
    <property type="interactions" value="6"/>
</dbReference>
<keyword evidence="4" id="KW-1185">Reference proteome</keyword>
<keyword evidence="1" id="KW-0732">Signal</keyword>
<dbReference type="Pfam" id="PF19078">
    <property type="entry name" value="Big_12"/>
    <property type="match status" value="2"/>
</dbReference>
<dbReference type="InterPro" id="IPR044048">
    <property type="entry name" value="Big_12"/>
</dbReference>
<evidence type="ECO:0000313" key="3">
    <source>
        <dbReference type="EMBL" id="VIP05203.1"/>
    </source>
</evidence>
<dbReference type="EMBL" id="LR586016">
    <property type="protein sequence ID" value="VIP05203.1"/>
    <property type="molecule type" value="Genomic_DNA"/>
</dbReference>
<sequence>MASKHGWKMSSAILAMRTCIAKIFQHPIRTPSIRMRLQELDDRVVPAVITVTSLADNTDVDGMVTLREAILSANANSDLNADVVASGIYGNDTIQFNIDGVGLLSIELLSALPAITDAVTIDGYSQSGTSPNSLAVGNNAVIRIELNGQNAGVGANGLEITSAGSTVAGLIINRFHGSGIYLNGSAATDNHIFGNFIGTTASNESFFGNANGIRIVNGSTNTIGGTIPSHRNILSGNWAAGVLFESADNNEVLGNYIGTDSFGTTAVGNFFSGVLIKANSTGNKIGGIVAGAGNLISGNLNQGVEIIGSSANLIAGNYIGMQVGGFNGISNSVSGVRIADGAVNNVIGGAYGMGIGLLGTDAFAGNLISGNRSHGVLITGMGTTGNQLFGNLIGTDRTGLAARPNGTSGTGAGVRVELAASSNTIGDSVVNRNVISAHPSSNIQLTNAGTTDNLVAGNRIGTNAMGTGALPGTANGIIIEDGASNNTIGGTGGIAGAGNLISGNQGSGITITGAETSNNGIYGNYLGTTLDGNSNLGNRSNGILILSGASGNRIGDVGKGNLISGNGSSGDGHGINVSFASENIIRSNRIGVNASGTAAIGNLAHGIYFREGATKNIIGGSTLSEGNLVSGNGLAGILFGNMSGTVTGNLVAGNVIGLNLAGNAKLGNGRDGVILTPGSHNNIIGVNGAGSIGNIVAGNLRSGMWIENSNHNRIAGNLIGTNAAGMSGLGNVEAAITIFSASTGTIVGGLTSAERNVISGNVAEGIFLDLSATSTSIQGNFIGVAPDGVTPLGNGGVGISLRSTTSNTIGGTAAGAGNVIAYNSKGVVVGRNSADTGTIANSILGNSIYGNTGLGIDLANDGATLNGVNPRAFPNNGQNFPVITSATRSSVSTKITGTLTSVPNSVYRLEFFATATNAPLGQTYVGFVDVITDSAGFATYSFLTTDPAARVIGNRISATATGSAGTSEFSSAATLTTDVAPTPTISSNAAATVFGPFPVTVRFSEAVTDFDATDLVIVNGNVRNFVAVSSTEYTFLLAPIVSGLVTVDIPAGAANDSFPQPSIAASQFSRQADVVRPTVTIEQATNQLDPTNALPIRFTVVFSENVTGFDKADVVVIDSNGRTPTTVVTGSGSTYEVSISGLTGQGNVQVSIRENAAVNAAGNPNFGSTSVDNRVTYDFVRPTATITSNAPLNTTTTQPIIFTIVFSEGVFGLDESDLSVSGTAPGTPTFIVRGSGAAYSVEVSGLTGAGTVTLSLRDEAAIDPSGNRSQPASSAAVTYAPIVPPLPPVGPNGRPTQLVGFPEFAVGSGFGDPSQVKIYGPDGQLLQIRDPFPGLTGGVRTAVGDFNADGISDFVVGTGPGGTALVKILNGVDGSELFEILPFESFNGGVYVAAGDFDGDGRSDLVISPDEGGGPRVRVFRGGDFTQLADFFGIEDPDFRGGVRVSVADVTGDGIADLLVAAGFGGGPRLAGFDGASLRPGQTPTKPFSDFFVFEPTLRNGVFVTGGDLDGDGFAEIIVGGGPGGGPRVFAVSGRELVQNQQSVEIANFFAGNVDSRGGIRVAVKDLDGDSLADLVVGSGLNAGSDVTGYLGETITQSDPPLFWVTSAFPGSNNGVFVG</sequence>
<dbReference type="InterPro" id="IPR006626">
    <property type="entry name" value="PbH1"/>
</dbReference>
<evidence type="ECO:0000313" key="4">
    <source>
        <dbReference type="Proteomes" id="UP000464378"/>
    </source>
</evidence>
<accession>A0A6C2YVK7</accession>
<name>A0A6C2YVK7_9BACT</name>
<dbReference type="KEGG" id="tim:GMBLW1_39900"/>
<proteinExistence type="predicted"/>
<dbReference type="InterPro" id="IPR012334">
    <property type="entry name" value="Pectin_lyas_fold"/>
</dbReference>